<gene>
    <name evidence="9" type="primary">yvmA</name>
    <name evidence="9" type="ORF">J6TS1_39570</name>
</gene>
<feature type="transmembrane region" description="Helical" evidence="7">
    <location>
        <begin position="167"/>
        <end position="186"/>
    </location>
</feature>
<evidence type="ECO:0000256" key="1">
    <source>
        <dbReference type="ARBA" id="ARBA00004651"/>
    </source>
</evidence>
<evidence type="ECO:0000256" key="3">
    <source>
        <dbReference type="ARBA" id="ARBA00022475"/>
    </source>
</evidence>
<name>A0ABQ4L1C3_SIMTE</name>
<comment type="caution">
    <text evidence="9">The sequence shown here is derived from an EMBL/GenBank/DDBJ whole genome shotgun (WGS) entry which is preliminary data.</text>
</comment>
<dbReference type="Pfam" id="PF07690">
    <property type="entry name" value="MFS_1"/>
    <property type="match status" value="1"/>
</dbReference>
<feature type="transmembrane region" description="Helical" evidence="7">
    <location>
        <begin position="367"/>
        <end position="385"/>
    </location>
</feature>
<dbReference type="RefSeq" id="WP_213021219.1">
    <property type="nucleotide sequence ID" value="NZ_BORJ01000012.1"/>
</dbReference>
<feature type="transmembrane region" description="Helical" evidence="7">
    <location>
        <begin position="303"/>
        <end position="328"/>
    </location>
</feature>
<dbReference type="Gene3D" id="1.20.1720.10">
    <property type="entry name" value="Multidrug resistance protein D"/>
    <property type="match status" value="1"/>
</dbReference>
<dbReference type="PANTHER" id="PTHR43124">
    <property type="entry name" value="PURINE EFFLUX PUMP PBUE"/>
    <property type="match status" value="1"/>
</dbReference>
<keyword evidence="10" id="KW-1185">Reference proteome</keyword>
<organism evidence="9 10">
    <name type="scientific">Siminovitchia terrae</name>
    <name type="common">Bacillus terrae</name>
    <dbReference type="NCBI Taxonomy" id="1914933"/>
    <lineage>
        <taxon>Bacteria</taxon>
        <taxon>Bacillati</taxon>
        <taxon>Bacillota</taxon>
        <taxon>Bacilli</taxon>
        <taxon>Bacillales</taxon>
        <taxon>Bacillaceae</taxon>
        <taxon>Siminovitchia</taxon>
    </lineage>
</organism>
<feature type="transmembrane region" description="Helical" evidence="7">
    <location>
        <begin position="107"/>
        <end position="128"/>
    </location>
</feature>
<feature type="transmembrane region" description="Helical" evidence="7">
    <location>
        <begin position="275"/>
        <end position="297"/>
    </location>
</feature>
<feature type="transmembrane region" description="Helical" evidence="7">
    <location>
        <begin position="78"/>
        <end position="101"/>
    </location>
</feature>
<keyword evidence="4 7" id="KW-0812">Transmembrane</keyword>
<feature type="transmembrane region" description="Helical" evidence="7">
    <location>
        <begin position="245"/>
        <end position="268"/>
    </location>
</feature>
<evidence type="ECO:0000256" key="7">
    <source>
        <dbReference type="SAM" id="Phobius"/>
    </source>
</evidence>
<evidence type="ECO:0000256" key="6">
    <source>
        <dbReference type="ARBA" id="ARBA00023136"/>
    </source>
</evidence>
<evidence type="ECO:0000256" key="4">
    <source>
        <dbReference type="ARBA" id="ARBA00022692"/>
    </source>
</evidence>
<dbReference type="PROSITE" id="PS50850">
    <property type="entry name" value="MFS"/>
    <property type="match status" value="1"/>
</dbReference>
<evidence type="ECO:0000313" key="10">
    <source>
        <dbReference type="Proteomes" id="UP000680670"/>
    </source>
</evidence>
<evidence type="ECO:0000256" key="5">
    <source>
        <dbReference type="ARBA" id="ARBA00022989"/>
    </source>
</evidence>
<feature type="transmembrane region" description="Helical" evidence="7">
    <location>
        <begin position="45"/>
        <end position="66"/>
    </location>
</feature>
<feature type="transmembrane region" description="Helical" evidence="7">
    <location>
        <begin position="206"/>
        <end position="239"/>
    </location>
</feature>
<comment type="subcellular location">
    <subcellularLocation>
        <location evidence="1">Cell membrane</location>
        <topology evidence="1">Multi-pass membrane protein</topology>
    </subcellularLocation>
</comment>
<keyword evidence="2" id="KW-0813">Transport</keyword>
<feature type="domain" description="Major facilitator superfamily (MFS) profile" evidence="8">
    <location>
        <begin position="12"/>
        <end position="392"/>
    </location>
</feature>
<keyword evidence="3" id="KW-1003">Cell membrane</keyword>
<keyword evidence="6 7" id="KW-0472">Membrane</keyword>
<feature type="transmembrane region" description="Helical" evidence="7">
    <location>
        <begin position="340"/>
        <end position="361"/>
    </location>
</feature>
<dbReference type="InterPro" id="IPR036259">
    <property type="entry name" value="MFS_trans_sf"/>
</dbReference>
<dbReference type="EMBL" id="BORJ01000012">
    <property type="protein sequence ID" value="GIN98087.1"/>
    <property type="molecule type" value="Genomic_DNA"/>
</dbReference>
<dbReference type="PANTHER" id="PTHR43124:SF3">
    <property type="entry name" value="CHLORAMPHENICOL EFFLUX PUMP RV0191"/>
    <property type="match status" value="1"/>
</dbReference>
<proteinExistence type="predicted"/>
<accession>A0ABQ4L1C3</accession>
<keyword evidence="5 7" id="KW-1133">Transmembrane helix</keyword>
<evidence type="ECO:0000313" key="9">
    <source>
        <dbReference type="EMBL" id="GIN98087.1"/>
    </source>
</evidence>
<feature type="transmembrane region" description="Helical" evidence="7">
    <location>
        <begin position="140"/>
        <end position="161"/>
    </location>
</feature>
<feature type="transmembrane region" description="Helical" evidence="7">
    <location>
        <begin position="12"/>
        <end position="33"/>
    </location>
</feature>
<dbReference type="PRINTS" id="PR01036">
    <property type="entry name" value="TCRTETB"/>
</dbReference>
<dbReference type="Proteomes" id="UP000680670">
    <property type="component" value="Unassembled WGS sequence"/>
</dbReference>
<dbReference type="SUPFAM" id="SSF103473">
    <property type="entry name" value="MFS general substrate transporter"/>
    <property type="match status" value="1"/>
</dbReference>
<evidence type="ECO:0000256" key="2">
    <source>
        <dbReference type="ARBA" id="ARBA00022448"/>
    </source>
</evidence>
<sequence>MQRQISQIKVFVLYLLSISTFFASLNQNIYTPIIPLIRDSFNVSINWVNFTVSSFIFIIAMIQIALGTVIDTKNHKRLLLVSLILISISTLVCAYTTNFMLFMISRIVQAIGAGIIPLVTINMIAQLFEGKARGNAMGTYQILLTLAPAIAPILGGLLGQYYGYRGIFLFLFVIAAGLLILIAYVLPNDERKDDQRKTNSFIKNYIAVFSSYIGVSTMIVSFFVFFIYFAILVYLPILLNDHYHVSLQIIGLLYLPLTVSMILGSLLFKHLQKKISLNVLLIAVLFLMPLQVILFGLLHTKSIIGLSIILFGYGMTVGFSPPLFSTIISNEYSENRGTALGLFNFIRYAGMAIGGMLTGLYNVLPSAFVFFFLGIFLFFASILHYRSLKKSFL</sequence>
<dbReference type="InterPro" id="IPR050189">
    <property type="entry name" value="MFS_Efflux_Transporters"/>
</dbReference>
<protein>
    <submittedName>
        <fullName evidence="9">MFS-type transporter YvmA</fullName>
    </submittedName>
</protein>
<reference evidence="9 10" key="1">
    <citation type="submission" date="2021-03" db="EMBL/GenBank/DDBJ databases">
        <title>Antimicrobial resistance genes in bacteria isolated from Japanese honey, and their potential for conferring macrolide and lincosamide resistance in the American foulbrood pathogen Paenibacillus larvae.</title>
        <authorList>
            <person name="Okamoto M."/>
            <person name="Kumagai M."/>
            <person name="Kanamori H."/>
            <person name="Takamatsu D."/>
        </authorList>
    </citation>
    <scope>NUCLEOTIDE SEQUENCE [LARGE SCALE GENOMIC DNA]</scope>
    <source>
        <strain evidence="9 10">J6TS1</strain>
    </source>
</reference>
<dbReference type="InterPro" id="IPR011701">
    <property type="entry name" value="MFS"/>
</dbReference>
<dbReference type="InterPro" id="IPR020846">
    <property type="entry name" value="MFS_dom"/>
</dbReference>
<evidence type="ECO:0000259" key="8">
    <source>
        <dbReference type="PROSITE" id="PS50850"/>
    </source>
</evidence>